<dbReference type="InterPro" id="IPR005704">
    <property type="entry name" value="Ribosomal_uS3_bac-typ"/>
</dbReference>
<keyword evidence="2 5" id="KW-0689">Ribosomal protein</keyword>
<feature type="compositionally biased region" description="Basic residues" evidence="8">
    <location>
        <begin position="117"/>
        <end position="136"/>
    </location>
</feature>
<proteinExistence type="inferred from homology"/>
<feature type="region of interest" description="Disordered" evidence="8">
    <location>
        <begin position="101"/>
        <end position="138"/>
    </location>
</feature>
<dbReference type="CDD" id="cd02412">
    <property type="entry name" value="KH-II_30S_S3"/>
    <property type="match status" value="1"/>
</dbReference>
<dbReference type="PANTHER" id="PTHR11760:SF19">
    <property type="entry name" value="SMALL RIBOSOMAL SUBUNIT PROTEIN US3C"/>
    <property type="match status" value="1"/>
</dbReference>
<gene>
    <name evidence="5 10" type="primary">rps3</name>
</gene>
<dbReference type="SUPFAM" id="SSF54814">
    <property type="entry name" value="Prokaryotic type KH domain (KH-domain type II)"/>
    <property type="match status" value="1"/>
</dbReference>
<evidence type="ECO:0000313" key="10">
    <source>
        <dbReference type="EMBL" id="ACZ58479.1"/>
    </source>
</evidence>
<dbReference type="AlphaFoldDB" id="E2DSM5"/>
<dbReference type="InterPro" id="IPR009019">
    <property type="entry name" value="KH_sf_prok-type"/>
</dbReference>
<keyword evidence="3 5" id="KW-0687">Ribonucleoprotein</keyword>
<dbReference type="InterPro" id="IPR015946">
    <property type="entry name" value="KH_dom-like_a/b"/>
</dbReference>
<reference evidence="10" key="2">
    <citation type="journal article" date="2010" name="Genome Biol. Evol.">
        <title>The exceptionally large chloroplast genome of the green alga Floydiella terrestris illuminates the evolutionary history of the Chlorophyceae.</title>
        <authorList>
            <person name="Brouard J.S."/>
            <person name="Otis C."/>
            <person name="Lemieux C."/>
            <person name="Turmel M."/>
        </authorList>
    </citation>
    <scope>NUCLEOTIDE SEQUENCE</scope>
</reference>
<dbReference type="GO" id="GO:0009507">
    <property type="term" value="C:chloroplast"/>
    <property type="evidence" value="ECO:0007669"/>
    <property type="project" value="UniProtKB-SubCell"/>
</dbReference>
<evidence type="ECO:0000259" key="9">
    <source>
        <dbReference type="Pfam" id="PF00189"/>
    </source>
</evidence>
<geneLocation type="chloroplast" evidence="10"/>
<dbReference type="GeneID" id="9481885"/>
<dbReference type="EMBL" id="GU196268">
    <property type="protein sequence ID" value="ACZ58479.1"/>
    <property type="molecule type" value="Genomic_DNA"/>
</dbReference>
<evidence type="ECO:0000256" key="7">
    <source>
        <dbReference type="RuleBase" id="RU003626"/>
    </source>
</evidence>
<reference evidence="10" key="1">
    <citation type="journal article" date="2008" name="J. Phycol.">
        <title>Deep division in the Chlorophyceae (Chlorophyta) revealed by chloroplast phylogenomic analyseS.</title>
        <authorList>
            <person name="Turmel M."/>
            <person name="Brouard J.-S."/>
            <person name="Gagnon C."/>
            <person name="Otis C."/>
            <person name="Lemieux C."/>
        </authorList>
    </citation>
    <scope>NUCLEOTIDE SEQUENCE</scope>
</reference>
<dbReference type="SUPFAM" id="SSF54821">
    <property type="entry name" value="Ribosomal protein S3 C-terminal domain"/>
    <property type="match status" value="1"/>
</dbReference>
<comment type="subcellular location">
    <subcellularLocation>
        <location evidence="5 7">Plastid</location>
        <location evidence="5 7">Chloroplast</location>
    </subcellularLocation>
</comment>
<feature type="compositionally biased region" description="Polar residues" evidence="8">
    <location>
        <begin position="103"/>
        <end position="116"/>
    </location>
</feature>
<evidence type="ECO:0000256" key="3">
    <source>
        <dbReference type="ARBA" id="ARBA00023274"/>
    </source>
</evidence>
<dbReference type="Gene3D" id="3.30.300.20">
    <property type="match status" value="1"/>
</dbReference>
<dbReference type="HAMAP" id="MF_01309_B">
    <property type="entry name" value="Ribosomal_uS3_B"/>
    <property type="match status" value="1"/>
</dbReference>
<dbReference type="GO" id="GO:0022627">
    <property type="term" value="C:cytosolic small ribosomal subunit"/>
    <property type="evidence" value="ECO:0007669"/>
    <property type="project" value="TreeGrafter"/>
</dbReference>
<evidence type="ECO:0000256" key="2">
    <source>
        <dbReference type="ARBA" id="ARBA00022980"/>
    </source>
</evidence>
<dbReference type="NCBIfam" id="TIGR01009">
    <property type="entry name" value="rpsC_bact"/>
    <property type="match status" value="1"/>
</dbReference>
<organism evidence="10">
    <name type="scientific">Floydiella terrestris</name>
    <name type="common">Green alga</name>
    <name type="synonym">Planophila terrestris</name>
    <dbReference type="NCBI Taxonomy" id="51328"/>
    <lineage>
        <taxon>Eukaryota</taxon>
        <taxon>Viridiplantae</taxon>
        <taxon>Chlorophyta</taxon>
        <taxon>core chlorophytes</taxon>
        <taxon>Chlorophyceae</taxon>
        <taxon>OCC clade</taxon>
        <taxon>Chaetopeltidales</taxon>
        <taxon>Chaetopeltidaceae</taxon>
        <taxon>Floydiella</taxon>
    </lineage>
</organism>
<keyword evidence="7 10" id="KW-0150">Chloroplast</keyword>
<comment type="subunit">
    <text evidence="5 7">Part of the 30S ribosomal subunit.</text>
</comment>
<dbReference type="PANTHER" id="PTHR11760">
    <property type="entry name" value="30S/40S RIBOSOMAL PROTEIN S3"/>
    <property type="match status" value="1"/>
</dbReference>
<name>E2DSM5_FLOTE</name>
<evidence type="ECO:0000256" key="1">
    <source>
        <dbReference type="ARBA" id="ARBA00010761"/>
    </source>
</evidence>
<keyword evidence="7 10" id="KW-0934">Plastid</keyword>
<evidence type="ECO:0000256" key="5">
    <source>
        <dbReference type="HAMAP-Rule" id="MF_01309"/>
    </source>
</evidence>
<dbReference type="InterPro" id="IPR018280">
    <property type="entry name" value="Ribosomal_uS3_CS"/>
</dbReference>
<dbReference type="RefSeq" id="YP_003795523.1">
    <property type="nucleotide sequence ID" value="NC_014346.1"/>
</dbReference>
<feature type="domain" description="Small ribosomal subunit protein uS3 C-terminal" evidence="9">
    <location>
        <begin position="520"/>
        <end position="603"/>
    </location>
</feature>
<dbReference type="GO" id="GO:0003735">
    <property type="term" value="F:structural constituent of ribosome"/>
    <property type="evidence" value="ECO:0007669"/>
    <property type="project" value="InterPro"/>
</dbReference>
<dbReference type="InterPro" id="IPR036419">
    <property type="entry name" value="Ribosomal_S3_C_sf"/>
</dbReference>
<sequence length="611" mass="70264">MGQKIHPFGFRVGITQKHYARWFASPDKYPQYVLEDFLIRKSLYKLLPPENLPKKMEDSGKMRVVHIKIERFLRNTIQIKIYAVNPGAFASTKKKTKKVLKNRFTSENRNAQSKNRPGQKKNFKQNKPRAFGKNKQKRENPKGLDFLLKFKNSVQKRVKRFTLLKLKNLLYRFHTLDQLSNIKTFAKLQPTKSAAEILREIGLLSKKMGLLDSYLNKRLSSGKSRNLEKTIVFVNLNLYKARITSKIYKLQTELLKHFPKLANAVLQNVLTPKIRTKTATIVTELQKHADQLLLHSTKNQSGKGQKKESSFSFLNQKKDKSTALFEPKLPSSIRLRQNLQKILNKNYSENFASFQSGRRSLNSYFGKFGQKRVNPVTGSKGQGVPKDLLEKVSQNFAENALNFHSVDTTLIEKKLSSRKAKTAFLNQNSSIKDGNNVQNKKYQSLISRAIQKRMKKNLILMSLRNRFDKVANFKKVYDTENFTTLCEKIAKIQTFPKITSIEFVSVKTPTLYAVCLANFIVEKLQKRFSFRGSMKKAKEDAMKTPGIKGIKIQIAGRLNGAEIARTEWMRAGRVPLQTLKAKIDYSYKTASTIYGILGVKVWLFKDNTTKN</sequence>
<dbReference type="Gene3D" id="3.30.1140.32">
    <property type="entry name" value="Ribosomal protein S3, C-terminal domain"/>
    <property type="match status" value="1"/>
</dbReference>
<evidence type="ECO:0000256" key="4">
    <source>
        <dbReference type="ARBA" id="ARBA00035154"/>
    </source>
</evidence>
<evidence type="ECO:0000256" key="8">
    <source>
        <dbReference type="SAM" id="MobiDB-lite"/>
    </source>
</evidence>
<dbReference type="InterPro" id="IPR057258">
    <property type="entry name" value="Ribosomal_uS3"/>
</dbReference>
<protein>
    <recommendedName>
        <fullName evidence="4 5">Small ribosomal subunit protein uS3c</fullName>
    </recommendedName>
</protein>
<dbReference type="InterPro" id="IPR001351">
    <property type="entry name" value="Ribosomal_uS3_C"/>
</dbReference>
<accession>E2DSM5</accession>
<evidence type="ECO:0000256" key="6">
    <source>
        <dbReference type="RuleBase" id="RU003624"/>
    </source>
</evidence>
<dbReference type="GO" id="GO:0006412">
    <property type="term" value="P:translation"/>
    <property type="evidence" value="ECO:0007669"/>
    <property type="project" value="UniProtKB-UniRule"/>
</dbReference>
<dbReference type="Pfam" id="PF00189">
    <property type="entry name" value="Ribosomal_S3_C"/>
    <property type="match status" value="1"/>
</dbReference>
<dbReference type="PROSITE" id="PS00548">
    <property type="entry name" value="RIBOSOMAL_S3"/>
    <property type="match status" value="1"/>
</dbReference>
<dbReference type="GO" id="GO:0003723">
    <property type="term" value="F:RNA binding"/>
    <property type="evidence" value="ECO:0007669"/>
    <property type="project" value="InterPro"/>
</dbReference>
<comment type="similarity">
    <text evidence="1 5 6">Belongs to the universal ribosomal protein uS3 family.</text>
</comment>